<sequence>MSKHISDQPRDHGTARLREYTRQEREAGVHPAVTALHSRPKDRSEDGRKTAEFVRIERGHTA</sequence>
<protein>
    <submittedName>
        <fullName evidence="2">Uncharacterized protein</fullName>
    </submittedName>
</protein>
<reference evidence="2 3" key="1">
    <citation type="journal article" date="2013" name="Antonie Van Leeuwenhoek">
        <title>Paracoccus zhejiangensis sp. nov., isolated from activated sludge in wastewater-treatment system.</title>
        <authorList>
            <person name="Wu Z.G."/>
            <person name="Zhang D.F."/>
            <person name="Liu Y.L."/>
            <person name="Wang F."/>
            <person name="Jiang X."/>
            <person name="Li C."/>
            <person name="Li S.P."/>
            <person name="Hong Q."/>
            <person name="Li W.J."/>
        </authorList>
    </citation>
    <scope>NUCLEOTIDE SEQUENCE [LARGE SCALE GENOMIC DNA]</scope>
    <source>
        <strain evidence="2 3">J6</strain>
    </source>
</reference>
<feature type="region of interest" description="Disordered" evidence="1">
    <location>
        <begin position="1"/>
        <end position="62"/>
    </location>
</feature>
<gene>
    <name evidence="2" type="ORF">CX676_12270</name>
</gene>
<dbReference type="OrthoDB" id="7874235at2"/>
<accession>A0A2H5EZX0</accession>
<dbReference type="EMBL" id="CP025430">
    <property type="protein sequence ID" value="AUH64849.1"/>
    <property type="molecule type" value="Genomic_DNA"/>
</dbReference>
<evidence type="ECO:0000313" key="3">
    <source>
        <dbReference type="Proteomes" id="UP000234530"/>
    </source>
</evidence>
<dbReference type="RefSeq" id="WP_101752878.1">
    <property type="nucleotide sequence ID" value="NZ_CP025430.1"/>
</dbReference>
<feature type="compositionally biased region" description="Basic and acidic residues" evidence="1">
    <location>
        <begin position="39"/>
        <end position="62"/>
    </location>
</feature>
<name>A0A2H5EZX0_9RHOB</name>
<organism evidence="2 3">
    <name type="scientific">Paracoccus zhejiangensis</name>
    <dbReference type="NCBI Taxonomy" id="1077935"/>
    <lineage>
        <taxon>Bacteria</taxon>
        <taxon>Pseudomonadati</taxon>
        <taxon>Pseudomonadota</taxon>
        <taxon>Alphaproteobacteria</taxon>
        <taxon>Rhodobacterales</taxon>
        <taxon>Paracoccaceae</taxon>
        <taxon>Paracoccus</taxon>
    </lineage>
</organism>
<dbReference type="KEGG" id="pzh:CX676_12270"/>
<keyword evidence="3" id="KW-1185">Reference proteome</keyword>
<proteinExistence type="predicted"/>
<dbReference type="Proteomes" id="UP000234530">
    <property type="component" value="Chromosome"/>
</dbReference>
<evidence type="ECO:0000256" key="1">
    <source>
        <dbReference type="SAM" id="MobiDB-lite"/>
    </source>
</evidence>
<evidence type="ECO:0000313" key="2">
    <source>
        <dbReference type="EMBL" id="AUH64849.1"/>
    </source>
</evidence>
<dbReference type="AlphaFoldDB" id="A0A2H5EZX0"/>
<feature type="compositionally biased region" description="Basic and acidic residues" evidence="1">
    <location>
        <begin position="1"/>
        <end position="28"/>
    </location>
</feature>